<dbReference type="PANTHER" id="PTHR43798">
    <property type="entry name" value="MONOACYLGLYCEROL LIPASE"/>
    <property type="match status" value="1"/>
</dbReference>
<gene>
    <name evidence="2" type="ORF">CG010_025325</name>
</gene>
<dbReference type="InterPro" id="IPR000073">
    <property type="entry name" value="AB_hydrolase_1"/>
</dbReference>
<geneLocation type="plasmid" evidence="3">
    <name>pat</name>
</geneLocation>
<accession>A0AAP9E9P8</accession>
<dbReference type="PANTHER" id="PTHR43798:SF33">
    <property type="entry name" value="HYDROLASE, PUTATIVE (AFU_ORTHOLOGUE AFUA_2G14860)-RELATED"/>
    <property type="match status" value="1"/>
</dbReference>
<reference evidence="2 3" key="1">
    <citation type="journal article" date="2017" name="Genome Announc.">
        <title>Draft Genome Sequence of Agrobacterium tumefaciens Biovar 1 Strain 186, Isolated from Walnut.</title>
        <authorList>
            <person name="Poret-Peterson A.T."/>
            <person name="Bhatnagar S."/>
            <person name="McClean A.E."/>
            <person name="Kluepfel D.A."/>
        </authorList>
    </citation>
    <scope>NUCLEOTIDE SEQUENCE [LARGE SCALE GENOMIC DNA]</scope>
    <source>
        <strain evidence="2 3">186</strain>
    </source>
</reference>
<dbReference type="InterPro" id="IPR050266">
    <property type="entry name" value="AB_hydrolase_sf"/>
</dbReference>
<proteinExistence type="predicted"/>
<evidence type="ECO:0000313" key="3">
    <source>
        <dbReference type="Proteomes" id="UP000222296"/>
    </source>
</evidence>
<dbReference type="GO" id="GO:0016020">
    <property type="term" value="C:membrane"/>
    <property type="evidence" value="ECO:0007669"/>
    <property type="project" value="TreeGrafter"/>
</dbReference>
<dbReference type="Gene3D" id="3.40.50.1820">
    <property type="entry name" value="alpha/beta hydrolase"/>
    <property type="match status" value="1"/>
</dbReference>
<keyword evidence="2" id="KW-0378">Hydrolase</keyword>
<dbReference type="RefSeq" id="WP_099086736.1">
    <property type="nucleotide sequence ID" value="NZ_CP042276.1"/>
</dbReference>
<dbReference type="Pfam" id="PF00561">
    <property type="entry name" value="Abhydrolase_1"/>
    <property type="match status" value="1"/>
</dbReference>
<name>A0AAP9E9P8_AGRTU</name>
<feature type="domain" description="AB hydrolase-1" evidence="1">
    <location>
        <begin position="69"/>
        <end position="175"/>
    </location>
</feature>
<protein>
    <submittedName>
        <fullName evidence="2">Alpha/beta hydrolase</fullName>
    </submittedName>
</protein>
<evidence type="ECO:0000259" key="1">
    <source>
        <dbReference type="Pfam" id="PF00561"/>
    </source>
</evidence>
<dbReference type="AlphaFoldDB" id="A0AAP9E9P8"/>
<organism evidence="2 3">
    <name type="scientific">Agrobacterium tumefaciens</name>
    <dbReference type="NCBI Taxonomy" id="358"/>
    <lineage>
        <taxon>Bacteria</taxon>
        <taxon>Pseudomonadati</taxon>
        <taxon>Pseudomonadota</taxon>
        <taxon>Alphaproteobacteria</taxon>
        <taxon>Hyphomicrobiales</taxon>
        <taxon>Rhizobiaceae</taxon>
        <taxon>Rhizobium/Agrobacterium group</taxon>
        <taxon>Agrobacterium</taxon>
        <taxon>Agrobacterium tumefaciens complex</taxon>
    </lineage>
</organism>
<dbReference type="SUPFAM" id="SSF53474">
    <property type="entry name" value="alpha/beta-Hydrolases"/>
    <property type="match status" value="1"/>
</dbReference>
<keyword evidence="2" id="KW-0614">Plasmid</keyword>
<dbReference type="GO" id="GO:0016787">
    <property type="term" value="F:hydrolase activity"/>
    <property type="evidence" value="ECO:0007669"/>
    <property type="project" value="UniProtKB-KW"/>
</dbReference>
<dbReference type="Proteomes" id="UP000222296">
    <property type="component" value="Plasmid pAt"/>
</dbReference>
<dbReference type="EMBL" id="CP042276">
    <property type="protein sequence ID" value="QDY97507.1"/>
    <property type="molecule type" value="Genomic_DNA"/>
</dbReference>
<evidence type="ECO:0000313" key="2">
    <source>
        <dbReference type="EMBL" id="QDY97507.1"/>
    </source>
</evidence>
<dbReference type="InterPro" id="IPR029058">
    <property type="entry name" value="AB_hydrolase_fold"/>
</dbReference>
<sequence length="355" mass="38540">MKLSLKLVSLGLVALVVLPVAVGSVYEVLSRHWTKAKYPPPGRLIDVGGRNIHLDCRGQGSPTVILEAGLDHYGTLSWAKVHDSVARLTRACAYDRAGIMWSEPKATPQHADAVAEDLRAVLTAAGEKGPLILVGHSIGGPYSMAYTRKFGDEVAGLVFVDASHPDQVARFAEVANTPPDYINEAMQIASSLAWTGIIRLMATADDAHDVPVRVTEKANAFVSTSLAAVVSENMNVDQTLEEAGGLRTLGDRPLVVLTAMAPLGKDAVNAEKMSRQEDTRRRDVWRKLHEDEASWSTRSRHQLLADSGHYIQFTRPDAVIAAILEVVDHVRFENTGVGDLRRRQSALSASPAFNK</sequence>